<organism evidence="1">
    <name type="scientific">Amphimedon queenslandica</name>
    <name type="common">Sponge</name>
    <dbReference type="NCBI Taxonomy" id="400682"/>
    <lineage>
        <taxon>Eukaryota</taxon>
        <taxon>Metazoa</taxon>
        <taxon>Porifera</taxon>
        <taxon>Demospongiae</taxon>
        <taxon>Heteroscleromorpha</taxon>
        <taxon>Haplosclerida</taxon>
        <taxon>Niphatidae</taxon>
        <taxon>Amphimedon</taxon>
    </lineage>
</organism>
<dbReference type="AlphaFoldDB" id="A0A1X7UYH2"/>
<proteinExistence type="predicted"/>
<dbReference type="OrthoDB" id="2588098at2759"/>
<dbReference type="InParanoid" id="A0A1X7UYH2"/>
<name>A0A1X7UYH2_AMPQE</name>
<reference evidence="1" key="1">
    <citation type="submission" date="2017-05" db="UniProtKB">
        <authorList>
            <consortium name="EnsemblMetazoa"/>
        </authorList>
    </citation>
    <scope>IDENTIFICATION</scope>
</reference>
<protein>
    <submittedName>
        <fullName evidence="1">Uncharacterized protein</fullName>
    </submittedName>
</protein>
<sequence>MNIACIRRAMGQYYIFVNVSKSQTVRHFFLKGFEFIWDWQFFQQGLALLLLDLGDNSQSLEQSCLNFLGDNASQYQPSAFERLLPKHFVSKIDVAYLRQRKVGAWAGDRLIVTGDYSDYSPFPPHGEWKSGCLYHLAESFEETDFSKIRDTLNDSECMATIEKKVKELCQDKAMKVVNLDKKEYLDPGAYPAKEATTWDIIANDKFNGVMDGLFIKMTHSTRGGCEAFYPSISLKGEWAGDRIVICTLDGLENYRDTSNPDDVMQALQ</sequence>
<dbReference type="EnsemblMetazoa" id="Aqu2.1.32564_001">
    <property type="protein sequence ID" value="Aqu2.1.32564_001"/>
    <property type="gene ID" value="Aqu2.1.32564"/>
</dbReference>
<accession>A0A1X7UYH2</accession>
<evidence type="ECO:0000313" key="1">
    <source>
        <dbReference type="EnsemblMetazoa" id="Aqu2.1.32564_001"/>
    </source>
</evidence>